<dbReference type="GO" id="GO:0005886">
    <property type="term" value="C:plasma membrane"/>
    <property type="evidence" value="ECO:0007669"/>
    <property type="project" value="TreeGrafter"/>
</dbReference>
<dbReference type="PANTHER" id="PTHR24416">
    <property type="entry name" value="TYROSINE-PROTEIN KINASE RECEPTOR"/>
    <property type="match status" value="1"/>
</dbReference>
<dbReference type="AlphaFoldDB" id="A0A1S3I648"/>
<feature type="domain" description="Ig-like" evidence="21">
    <location>
        <begin position="246"/>
        <end position="339"/>
    </location>
</feature>
<dbReference type="FunFam" id="1.10.510.10:FF:000190">
    <property type="entry name" value="Proto-oncogene tyrosine-protein kinase receptor Ret"/>
    <property type="match status" value="1"/>
</dbReference>
<reference evidence="23" key="1">
    <citation type="submission" date="2025-08" db="UniProtKB">
        <authorList>
            <consortium name="RefSeq"/>
        </authorList>
    </citation>
    <scope>IDENTIFICATION</scope>
    <source>
        <tissue evidence="23">Gonads</tissue>
    </source>
</reference>
<protein>
    <recommendedName>
        <fullName evidence="2">receptor protein-tyrosine kinase</fullName>
        <ecNumber evidence="2">2.7.10.1</ecNumber>
    </recommendedName>
</protein>
<accession>A0A1S3I648</accession>
<evidence type="ECO:0000256" key="18">
    <source>
        <dbReference type="SAM" id="Phobius"/>
    </source>
</evidence>
<dbReference type="InterPro" id="IPR050122">
    <property type="entry name" value="RTK"/>
</dbReference>
<name>A0A1S3I648_LINAN</name>
<evidence type="ECO:0000256" key="6">
    <source>
        <dbReference type="ARBA" id="ARBA00022741"/>
    </source>
</evidence>
<feature type="domain" description="Ig-like" evidence="21">
    <location>
        <begin position="27"/>
        <end position="118"/>
    </location>
</feature>
<dbReference type="InterPro" id="IPR003599">
    <property type="entry name" value="Ig_sub"/>
</dbReference>
<dbReference type="InterPro" id="IPR011009">
    <property type="entry name" value="Kinase-like_dom_sf"/>
</dbReference>
<dbReference type="GO" id="GO:0005524">
    <property type="term" value="F:ATP binding"/>
    <property type="evidence" value="ECO:0007669"/>
    <property type="project" value="UniProtKB-UniRule"/>
</dbReference>
<evidence type="ECO:0000256" key="2">
    <source>
        <dbReference type="ARBA" id="ARBA00011902"/>
    </source>
</evidence>
<dbReference type="PROSITE" id="PS00107">
    <property type="entry name" value="PROTEIN_KINASE_ATP"/>
    <property type="match status" value="1"/>
</dbReference>
<evidence type="ECO:0000256" key="12">
    <source>
        <dbReference type="ARBA" id="ARBA00023157"/>
    </source>
</evidence>
<dbReference type="InterPro" id="IPR008266">
    <property type="entry name" value="Tyr_kinase_AS"/>
</dbReference>
<dbReference type="GeneID" id="106161313"/>
<evidence type="ECO:0000259" key="20">
    <source>
        <dbReference type="PROSITE" id="PS50011"/>
    </source>
</evidence>
<evidence type="ECO:0000256" key="13">
    <source>
        <dbReference type="ARBA" id="ARBA00023170"/>
    </source>
</evidence>
<dbReference type="STRING" id="7574.A0A1S3I648"/>
<keyword evidence="22" id="KW-1185">Reference proteome</keyword>
<comment type="subcellular location">
    <subcellularLocation>
        <location evidence="1">Membrane</location>
        <topology evidence="1">Single-pass type I membrane protein</topology>
    </subcellularLocation>
</comment>
<dbReference type="PROSITE" id="PS50835">
    <property type="entry name" value="IG_LIKE"/>
    <property type="match status" value="5"/>
</dbReference>
<evidence type="ECO:0000256" key="8">
    <source>
        <dbReference type="ARBA" id="ARBA00022840"/>
    </source>
</evidence>
<evidence type="ECO:0000256" key="5">
    <source>
        <dbReference type="ARBA" id="ARBA00022729"/>
    </source>
</evidence>
<evidence type="ECO:0000256" key="11">
    <source>
        <dbReference type="ARBA" id="ARBA00023137"/>
    </source>
</evidence>
<dbReference type="PANTHER" id="PTHR24416:SF621">
    <property type="entry name" value="TYROSINE KINASE RECEPTOR CAD96CA"/>
    <property type="match status" value="1"/>
</dbReference>
<feature type="domain" description="Ig-like" evidence="21">
    <location>
        <begin position="446"/>
        <end position="538"/>
    </location>
</feature>
<dbReference type="PROSITE" id="PS50011">
    <property type="entry name" value="PROTEIN_KINASE_DOM"/>
    <property type="match status" value="1"/>
</dbReference>
<feature type="domain" description="Ig-like" evidence="21">
    <location>
        <begin position="344"/>
        <end position="435"/>
    </location>
</feature>
<feature type="domain" description="Protein kinase" evidence="20">
    <location>
        <begin position="688"/>
        <end position="966"/>
    </location>
</feature>
<keyword evidence="9 18" id="KW-1133">Transmembrane helix</keyword>
<evidence type="ECO:0000256" key="1">
    <source>
        <dbReference type="ARBA" id="ARBA00004479"/>
    </source>
</evidence>
<keyword evidence="11" id="KW-0829">Tyrosine-protein kinase</keyword>
<dbReference type="Gene3D" id="1.10.510.10">
    <property type="entry name" value="Transferase(Phosphotransferase) domain 1"/>
    <property type="match status" value="1"/>
</dbReference>
<keyword evidence="4 18" id="KW-0812">Transmembrane</keyword>
<keyword evidence="7" id="KW-0418">Kinase</keyword>
<dbReference type="SUPFAM" id="SSF48726">
    <property type="entry name" value="Immunoglobulin"/>
    <property type="match status" value="5"/>
</dbReference>
<dbReference type="KEGG" id="lak:106161313"/>
<dbReference type="Proteomes" id="UP000085678">
    <property type="component" value="Unplaced"/>
</dbReference>
<dbReference type="InterPro" id="IPR000719">
    <property type="entry name" value="Prot_kinase_dom"/>
</dbReference>
<dbReference type="CDD" id="cd00192">
    <property type="entry name" value="PTKc"/>
    <property type="match status" value="1"/>
</dbReference>
<dbReference type="InterPro" id="IPR017441">
    <property type="entry name" value="Protein_kinase_ATP_BS"/>
</dbReference>
<keyword evidence="15" id="KW-0393">Immunoglobulin domain</keyword>
<evidence type="ECO:0000259" key="21">
    <source>
        <dbReference type="PROSITE" id="PS50835"/>
    </source>
</evidence>
<dbReference type="Pfam" id="PF13927">
    <property type="entry name" value="Ig_3"/>
    <property type="match status" value="3"/>
</dbReference>
<keyword evidence="3" id="KW-0808">Transferase</keyword>
<evidence type="ECO:0000313" key="23">
    <source>
        <dbReference type="RefSeq" id="XP_013393683.1"/>
    </source>
</evidence>
<keyword evidence="5 19" id="KW-0732">Signal</keyword>
<dbReference type="RefSeq" id="XP_013393683.1">
    <property type="nucleotide sequence ID" value="XM_013538229.1"/>
</dbReference>
<organism evidence="22 23">
    <name type="scientific">Lingula anatina</name>
    <name type="common">Brachiopod</name>
    <name type="synonym">Lingula unguis</name>
    <dbReference type="NCBI Taxonomy" id="7574"/>
    <lineage>
        <taxon>Eukaryota</taxon>
        <taxon>Metazoa</taxon>
        <taxon>Spiralia</taxon>
        <taxon>Lophotrochozoa</taxon>
        <taxon>Brachiopoda</taxon>
        <taxon>Linguliformea</taxon>
        <taxon>Lingulata</taxon>
        <taxon>Lingulida</taxon>
        <taxon>Linguloidea</taxon>
        <taxon>Lingulidae</taxon>
        <taxon>Lingula</taxon>
    </lineage>
</organism>
<dbReference type="InterPro" id="IPR036179">
    <property type="entry name" value="Ig-like_dom_sf"/>
</dbReference>
<dbReference type="InterPro" id="IPR007110">
    <property type="entry name" value="Ig-like_dom"/>
</dbReference>
<dbReference type="SMART" id="SM00408">
    <property type="entry name" value="IGc2"/>
    <property type="match status" value="4"/>
</dbReference>
<dbReference type="Gene3D" id="3.30.200.20">
    <property type="entry name" value="Phosphorylase Kinase, domain 1"/>
    <property type="match status" value="1"/>
</dbReference>
<dbReference type="Pfam" id="PF07714">
    <property type="entry name" value="PK_Tyr_Ser-Thr"/>
    <property type="match status" value="1"/>
</dbReference>
<evidence type="ECO:0000256" key="15">
    <source>
        <dbReference type="ARBA" id="ARBA00023319"/>
    </source>
</evidence>
<dbReference type="GO" id="GO:0007169">
    <property type="term" value="P:cell surface receptor protein tyrosine kinase signaling pathway"/>
    <property type="evidence" value="ECO:0007669"/>
    <property type="project" value="TreeGrafter"/>
</dbReference>
<dbReference type="GO" id="GO:0043235">
    <property type="term" value="C:receptor complex"/>
    <property type="evidence" value="ECO:0007669"/>
    <property type="project" value="TreeGrafter"/>
</dbReference>
<evidence type="ECO:0000256" key="17">
    <source>
        <dbReference type="PROSITE-ProRule" id="PRU10141"/>
    </source>
</evidence>
<dbReference type="InterPro" id="IPR001245">
    <property type="entry name" value="Ser-Thr/Tyr_kinase_cat_dom"/>
</dbReference>
<dbReference type="EC" id="2.7.10.1" evidence="2"/>
<comment type="catalytic activity">
    <reaction evidence="16">
        <text>L-tyrosyl-[protein] + ATP = O-phospho-L-tyrosyl-[protein] + ADP + H(+)</text>
        <dbReference type="Rhea" id="RHEA:10596"/>
        <dbReference type="Rhea" id="RHEA-COMP:10136"/>
        <dbReference type="Rhea" id="RHEA-COMP:20101"/>
        <dbReference type="ChEBI" id="CHEBI:15378"/>
        <dbReference type="ChEBI" id="CHEBI:30616"/>
        <dbReference type="ChEBI" id="CHEBI:46858"/>
        <dbReference type="ChEBI" id="CHEBI:61978"/>
        <dbReference type="ChEBI" id="CHEBI:456216"/>
        <dbReference type="EC" id="2.7.10.1"/>
    </reaction>
</comment>
<dbReference type="InterPro" id="IPR020635">
    <property type="entry name" value="Tyr_kinase_cat_dom"/>
</dbReference>
<keyword evidence="14" id="KW-0325">Glycoprotein</keyword>
<gene>
    <name evidence="23" type="primary">LOC106161313</name>
</gene>
<dbReference type="InterPro" id="IPR013783">
    <property type="entry name" value="Ig-like_fold"/>
</dbReference>
<dbReference type="SUPFAM" id="SSF56112">
    <property type="entry name" value="Protein kinase-like (PK-like)"/>
    <property type="match status" value="1"/>
</dbReference>
<proteinExistence type="predicted"/>
<keyword evidence="6 17" id="KW-0547">Nucleotide-binding</keyword>
<keyword evidence="8 17" id="KW-0067">ATP-binding</keyword>
<dbReference type="OrthoDB" id="6140148at2759"/>
<evidence type="ECO:0000256" key="10">
    <source>
        <dbReference type="ARBA" id="ARBA00023136"/>
    </source>
</evidence>
<sequence>MTMTKAAVVVITAFFTTVMTQDMKLPPRFIVQPNRQYYFKVDDATFTQELPCRAKGIPEPYYEWKKFGELLSVGTRGWNWKPNGGGTISINGPDFSDEGYYQCLARNTDGMVAVSTVAFFQRARAGAFPYNQTVETKVVREGENVTLVCSGKPQFPYAAPNPTIQWELYTPASGSVKETQAIMADDKRRQVDQSGALRFAFVTRDDSQPNQQYRCSAYNSLLKLSVFGSPVKLSVDSTNPLTVNAPKLMYKTAPEPSSGPSVVFLKGQNRTLSCIFAGKPVPTIRWYKLDANGRLMNPDGIVDKTQNLVIQVVNFDHEGTYRCTGSNPGGSQSAEIQVAVEAAPFWTKTGRPKDTNVTAGDDFTFECGTEGIPAPDKPKFYSNGVELDLSQPRIVYDEQEPTKFTLKNVSKADLQVFQCNVSNKHDYLYASVYLNVLLRTQLLVEPEQNVSYEEDNKPTNVRFNCSAKGDPMTPLTFTWMYNTPETDKWMPLPAGGPYTFIMDNEHAVDLDISLEKGSVHAQYKCVVENGYMPAEVLATLWNENAGPTSISIDPFLPVWTLVAAVATTLALSLLSSVVIAVIVRRKRRQRYADDAPEMNEELMQTPPAGVGSYEIPLQMNNGTSLSRSLHGENEVTPPAGVGSYEIPLQMNNGTSLSRSLHGENEVADDVPMYLEVPTLNTEIPRTHVRVHAEIGSGSFGQVYMGEIYNQNGQGEWTAAAVKTVRDPHDSALVKDLKDELKVMQILRPHPNVVTLFASCTRDGGVPMIILEYLPNGNLQTSLRNDRARNKAVYNNLYGASASLTSRDLMKYAVDVANGMAFLSSMSILHRDLAARNVLLSDDKRCKVSDFGFARDVIESHQYEMKSQGRVPVRWMSPEALNDQIFTSQSDVWAYGVLLWEIVTLGCIPYPGMSAEQVMRKITNGYRMPRPQHCSQDMYGIMLSCWEGAPNARPSFKDLTSSLNELLVADYDVLTFGEFEEALYDNVDKCDGDEKC</sequence>
<dbReference type="Gene3D" id="2.60.40.10">
    <property type="entry name" value="Immunoglobulins"/>
    <property type="match status" value="4"/>
</dbReference>
<dbReference type="InterPro" id="IPR003598">
    <property type="entry name" value="Ig_sub2"/>
</dbReference>
<feature type="chain" id="PRO_5010295454" description="receptor protein-tyrosine kinase" evidence="19">
    <location>
        <begin position="21"/>
        <end position="995"/>
    </location>
</feature>
<dbReference type="SMART" id="SM00219">
    <property type="entry name" value="TyrKc"/>
    <property type="match status" value="1"/>
</dbReference>
<dbReference type="CDD" id="cd00096">
    <property type="entry name" value="Ig"/>
    <property type="match status" value="1"/>
</dbReference>
<feature type="transmembrane region" description="Helical" evidence="18">
    <location>
        <begin position="558"/>
        <end position="583"/>
    </location>
</feature>
<feature type="binding site" evidence="17">
    <location>
        <position position="722"/>
    </location>
    <ligand>
        <name>ATP</name>
        <dbReference type="ChEBI" id="CHEBI:30616"/>
    </ligand>
</feature>
<keyword evidence="10 18" id="KW-0472">Membrane</keyword>
<evidence type="ECO:0000256" key="4">
    <source>
        <dbReference type="ARBA" id="ARBA00022692"/>
    </source>
</evidence>
<dbReference type="SMART" id="SM00409">
    <property type="entry name" value="IG"/>
    <property type="match status" value="4"/>
</dbReference>
<evidence type="ECO:0000256" key="16">
    <source>
        <dbReference type="ARBA" id="ARBA00051243"/>
    </source>
</evidence>
<evidence type="ECO:0000256" key="3">
    <source>
        <dbReference type="ARBA" id="ARBA00022679"/>
    </source>
</evidence>
<evidence type="ECO:0000256" key="19">
    <source>
        <dbReference type="SAM" id="SignalP"/>
    </source>
</evidence>
<evidence type="ECO:0000313" key="22">
    <source>
        <dbReference type="Proteomes" id="UP000085678"/>
    </source>
</evidence>
<dbReference type="PROSITE" id="PS00109">
    <property type="entry name" value="PROTEIN_KINASE_TYR"/>
    <property type="match status" value="1"/>
</dbReference>
<dbReference type="PIRSF" id="PIRSF000615">
    <property type="entry name" value="TyrPK_CSF1-R"/>
    <property type="match status" value="1"/>
</dbReference>
<feature type="signal peptide" evidence="19">
    <location>
        <begin position="1"/>
        <end position="20"/>
    </location>
</feature>
<feature type="domain" description="Ig-like" evidence="21">
    <location>
        <begin position="129"/>
        <end position="234"/>
    </location>
</feature>
<dbReference type="InParanoid" id="A0A1S3I648"/>
<dbReference type="GO" id="GO:0004714">
    <property type="term" value="F:transmembrane receptor protein tyrosine kinase activity"/>
    <property type="evidence" value="ECO:0007669"/>
    <property type="project" value="UniProtKB-EC"/>
</dbReference>
<evidence type="ECO:0000256" key="9">
    <source>
        <dbReference type="ARBA" id="ARBA00022989"/>
    </source>
</evidence>
<dbReference type="PRINTS" id="PR00109">
    <property type="entry name" value="TYRKINASE"/>
</dbReference>
<keyword evidence="12" id="KW-1015">Disulfide bond</keyword>
<evidence type="ECO:0000256" key="7">
    <source>
        <dbReference type="ARBA" id="ARBA00022777"/>
    </source>
</evidence>
<keyword evidence="13" id="KW-0675">Receptor</keyword>
<evidence type="ECO:0000256" key="14">
    <source>
        <dbReference type="ARBA" id="ARBA00023180"/>
    </source>
</evidence>